<dbReference type="EMBL" id="KZ271547">
    <property type="protein sequence ID" value="OZC05013.1"/>
    <property type="molecule type" value="Genomic_DNA"/>
</dbReference>
<organism evidence="1 2">
    <name type="scientific">Onchocerca flexuosa</name>
    <dbReference type="NCBI Taxonomy" id="387005"/>
    <lineage>
        <taxon>Eukaryota</taxon>
        <taxon>Metazoa</taxon>
        <taxon>Ecdysozoa</taxon>
        <taxon>Nematoda</taxon>
        <taxon>Chromadorea</taxon>
        <taxon>Rhabditida</taxon>
        <taxon>Spirurina</taxon>
        <taxon>Spiruromorpha</taxon>
        <taxon>Filarioidea</taxon>
        <taxon>Onchocercidae</taxon>
        <taxon>Onchocerca</taxon>
    </lineage>
</organism>
<protein>
    <submittedName>
        <fullName evidence="1">CX module</fullName>
    </submittedName>
</protein>
<accession>A0A238BIK2</accession>
<sequence>MHAAYYYFSFLLIYKVKFACSSVIDSTRQPEPSKVRNLSGGKANSGNNETNQDILQLITTYILKGYAIRKIEAFNDRIYLSRYRRNYWLGTKYYYMDNFNYLPTRDTCLYHMDSNERENLEYIDESPIYDIIYQCQRYAQYCCGLTCCLDKFGKDLHSSFLYREALNPWNTSPTFQSQLHFFSCLIFVVHYLYI</sequence>
<dbReference type="OrthoDB" id="5831507at2759"/>
<evidence type="ECO:0000313" key="2">
    <source>
        <dbReference type="Proteomes" id="UP000242913"/>
    </source>
</evidence>
<gene>
    <name evidence="1" type="ORF">X798_08006</name>
</gene>
<reference evidence="1 2" key="1">
    <citation type="submission" date="2015-12" db="EMBL/GenBank/DDBJ databases">
        <title>Draft genome of the nematode, Onchocerca flexuosa.</title>
        <authorList>
            <person name="Mitreva M."/>
        </authorList>
    </citation>
    <scope>NUCLEOTIDE SEQUENCE [LARGE SCALE GENOMIC DNA]</scope>
    <source>
        <strain evidence="1">Red Deer</strain>
    </source>
</reference>
<dbReference type="Proteomes" id="UP000242913">
    <property type="component" value="Unassembled WGS sequence"/>
</dbReference>
<proteinExistence type="predicted"/>
<name>A0A238BIK2_9BILA</name>
<evidence type="ECO:0000313" key="1">
    <source>
        <dbReference type="EMBL" id="OZC05013.1"/>
    </source>
</evidence>
<dbReference type="AlphaFoldDB" id="A0A238BIK2"/>
<keyword evidence="2" id="KW-1185">Reference proteome</keyword>